<dbReference type="Proteomes" id="UP000507470">
    <property type="component" value="Unassembled WGS sequence"/>
</dbReference>
<evidence type="ECO:0000313" key="2">
    <source>
        <dbReference type="Proteomes" id="UP000507470"/>
    </source>
</evidence>
<accession>A0A6J8AB18</accession>
<dbReference type="OrthoDB" id="5980153at2759"/>
<protein>
    <submittedName>
        <fullName evidence="1">Uncharacterized protein</fullName>
    </submittedName>
</protein>
<dbReference type="AlphaFoldDB" id="A0A6J8AB18"/>
<organism evidence="1 2">
    <name type="scientific">Mytilus coruscus</name>
    <name type="common">Sea mussel</name>
    <dbReference type="NCBI Taxonomy" id="42192"/>
    <lineage>
        <taxon>Eukaryota</taxon>
        <taxon>Metazoa</taxon>
        <taxon>Spiralia</taxon>
        <taxon>Lophotrochozoa</taxon>
        <taxon>Mollusca</taxon>
        <taxon>Bivalvia</taxon>
        <taxon>Autobranchia</taxon>
        <taxon>Pteriomorphia</taxon>
        <taxon>Mytilida</taxon>
        <taxon>Mytiloidea</taxon>
        <taxon>Mytilidae</taxon>
        <taxon>Mytilinae</taxon>
        <taxon>Mytilus</taxon>
    </lineage>
</organism>
<dbReference type="EMBL" id="CACVKT020001120">
    <property type="protein sequence ID" value="CAC5365386.1"/>
    <property type="molecule type" value="Genomic_DNA"/>
</dbReference>
<evidence type="ECO:0000313" key="1">
    <source>
        <dbReference type="EMBL" id="CAC5365386.1"/>
    </source>
</evidence>
<keyword evidence="2" id="KW-1185">Reference proteome</keyword>
<name>A0A6J8AB18_MYTCO</name>
<sequence>MTKYRNLQIPSYDIFKNQLPKLQNYVTNSKYFVHNGKAGEKMRFTDNFSLFNWLKLPENEKQSHKLQDCSTCLTTHGSISSLHKSYSHASSLVQPCKDLVNNINEIIVSPSSSIGKKTVQNVIKVLEPIIETQYNINFKKTLAEVMNMSPRESVVEKNNKIMTSIRETTQQIAESMTENDGDVQNLLASGKSFLQYERERLQTCYVTTDQAERQADDLQTKLASGKKPKTHIGKYANYNFDQQEFLEEVKNRKSTIMNWTRMAIKYNLTLNGKLAGNGGQILKQFAKDNNIDVHRFNPHLRISGRDHLQRIRRSKKRVFRGKLAIPNKRTAKKLKSIIQHKLESKIYDIGLKIAPKEIRKNTIDSSGNIQETSIQVYGRKIPLKDIMLKEIQRLTKSGILISRSDEHYQSLSKEAVYNRLKQISSSTKSTETDSTLASEINRLMTLERQINLKIWHDHSDILNHTYISFMVSFIYDHANFLTNEEFRETYPKKKPVDVQAVVERPNLYIFGQSGSKDTEQVSYTPTRTEDLQELRKESLKTKARLQEEMSDLLHGISRPPALLLHYPEKSLTESNISCYEVLPCEPLHDISNVVQNIIQELPHHVKQNSTKLELEKFCNNTIGDKNQIKGSDARLYAIKLSKFIENLQLDGKISSDISQLINSLVEIINIAYSSVERRTPRQIFKVV</sequence>
<proteinExistence type="predicted"/>
<gene>
    <name evidence="1" type="ORF">MCOR_6083</name>
</gene>
<reference evidence="1 2" key="1">
    <citation type="submission" date="2020-06" db="EMBL/GenBank/DDBJ databases">
        <authorList>
            <person name="Li R."/>
            <person name="Bekaert M."/>
        </authorList>
    </citation>
    <scope>NUCLEOTIDE SEQUENCE [LARGE SCALE GENOMIC DNA]</scope>
    <source>
        <strain evidence="2">wild</strain>
    </source>
</reference>